<feature type="compositionally biased region" description="Basic and acidic residues" evidence="1">
    <location>
        <begin position="20"/>
        <end position="36"/>
    </location>
</feature>
<accession>A0A834SGJ7</accession>
<evidence type="ECO:0000313" key="3">
    <source>
        <dbReference type="Proteomes" id="UP000634136"/>
    </source>
</evidence>
<gene>
    <name evidence="2" type="ORF">G2W53_041116</name>
</gene>
<dbReference type="AlphaFoldDB" id="A0A834SGJ7"/>
<evidence type="ECO:0000256" key="1">
    <source>
        <dbReference type="SAM" id="MobiDB-lite"/>
    </source>
</evidence>
<sequence length="119" mass="13670">MASHHMQKKVLWTIRCGECERTRHSEPSRKERERKALIPRRAGSRGSDTKESRRIKGSDTKESRRIKGWGETGVRSGGHHEPHLTIRYQSKDTWHHGATPRMTLIHDFPQTLPVGSRGA</sequence>
<feature type="region of interest" description="Disordered" evidence="1">
    <location>
        <begin position="20"/>
        <end position="82"/>
    </location>
</feature>
<dbReference type="EMBL" id="JAAIUW010000013">
    <property type="protein sequence ID" value="KAF7802005.1"/>
    <property type="molecule type" value="Genomic_DNA"/>
</dbReference>
<feature type="compositionally biased region" description="Basic and acidic residues" evidence="1">
    <location>
        <begin position="47"/>
        <end position="65"/>
    </location>
</feature>
<comment type="caution">
    <text evidence="2">The sequence shown here is derived from an EMBL/GenBank/DDBJ whole genome shotgun (WGS) entry which is preliminary data.</text>
</comment>
<keyword evidence="3" id="KW-1185">Reference proteome</keyword>
<organism evidence="2 3">
    <name type="scientific">Senna tora</name>
    <dbReference type="NCBI Taxonomy" id="362788"/>
    <lineage>
        <taxon>Eukaryota</taxon>
        <taxon>Viridiplantae</taxon>
        <taxon>Streptophyta</taxon>
        <taxon>Embryophyta</taxon>
        <taxon>Tracheophyta</taxon>
        <taxon>Spermatophyta</taxon>
        <taxon>Magnoliopsida</taxon>
        <taxon>eudicotyledons</taxon>
        <taxon>Gunneridae</taxon>
        <taxon>Pentapetalae</taxon>
        <taxon>rosids</taxon>
        <taxon>fabids</taxon>
        <taxon>Fabales</taxon>
        <taxon>Fabaceae</taxon>
        <taxon>Caesalpinioideae</taxon>
        <taxon>Cassia clade</taxon>
        <taxon>Senna</taxon>
    </lineage>
</organism>
<evidence type="ECO:0000313" key="2">
    <source>
        <dbReference type="EMBL" id="KAF7802005.1"/>
    </source>
</evidence>
<protein>
    <submittedName>
        <fullName evidence="2">Uncharacterized protein</fullName>
    </submittedName>
</protein>
<dbReference type="Proteomes" id="UP000634136">
    <property type="component" value="Unassembled WGS sequence"/>
</dbReference>
<proteinExistence type="predicted"/>
<reference evidence="2" key="1">
    <citation type="submission" date="2020-09" db="EMBL/GenBank/DDBJ databases">
        <title>Genome-Enabled Discovery of Anthraquinone Biosynthesis in Senna tora.</title>
        <authorList>
            <person name="Kang S.-H."/>
            <person name="Pandey R.P."/>
            <person name="Lee C.-M."/>
            <person name="Sim J.-S."/>
            <person name="Jeong J.-T."/>
            <person name="Choi B.-S."/>
            <person name="Jung M."/>
            <person name="Ginzburg D."/>
            <person name="Zhao K."/>
            <person name="Won S.Y."/>
            <person name="Oh T.-J."/>
            <person name="Yu Y."/>
            <person name="Kim N.-H."/>
            <person name="Lee O.R."/>
            <person name="Lee T.-H."/>
            <person name="Bashyal P."/>
            <person name="Kim T.-S."/>
            <person name="Lee W.-H."/>
            <person name="Kawkins C."/>
            <person name="Kim C.-K."/>
            <person name="Kim J.S."/>
            <person name="Ahn B.O."/>
            <person name="Rhee S.Y."/>
            <person name="Sohng J.K."/>
        </authorList>
    </citation>
    <scope>NUCLEOTIDE SEQUENCE</scope>
    <source>
        <tissue evidence="2">Leaf</tissue>
    </source>
</reference>
<name>A0A834SGJ7_9FABA</name>